<keyword evidence="2" id="KW-0489">Methyltransferase</keyword>
<evidence type="ECO:0000313" key="2">
    <source>
        <dbReference type="EMBL" id="MBP1907566.1"/>
    </source>
</evidence>
<dbReference type="PANTHER" id="PTHR43861">
    <property type="entry name" value="TRANS-ACONITATE 2-METHYLTRANSFERASE-RELATED"/>
    <property type="match status" value="1"/>
</dbReference>
<accession>A0ABS4FY99</accession>
<proteinExistence type="predicted"/>
<name>A0ABS4FY99_9BACL</name>
<keyword evidence="3" id="KW-1185">Reference proteome</keyword>
<dbReference type="PANTHER" id="PTHR43861:SF1">
    <property type="entry name" value="TRANS-ACONITATE 2-METHYLTRANSFERASE"/>
    <property type="match status" value="1"/>
</dbReference>
<comment type="caution">
    <text evidence="2">The sequence shown here is derived from an EMBL/GenBank/DDBJ whole genome shotgun (WGS) entry which is preliminary data.</text>
</comment>
<dbReference type="GO" id="GO:0032259">
    <property type="term" value="P:methylation"/>
    <property type="evidence" value="ECO:0007669"/>
    <property type="project" value="UniProtKB-KW"/>
</dbReference>
<sequence length="235" mass="26241">MTINSTEKMSWKEANGQHYTASIAAKIPGYRLLHEQMAFMMHAHLNGEDHKLLIVGAGGGQEIISLGQLNQSWRFTGIDPSESMLAEASLRLQEAGILEQTTLLQGTVTDLPQFNQYDGATCMLVLHFIQDEQTKLNMLQEIANRLKSGAMFIMATLSADPSSKIYPILMSAYRSSMLSAGISEEHWEKFQASIGHTSYPEPSEQIVTWLELAGFEHVTRYFGSYMVEGYVAIKK</sequence>
<dbReference type="EC" id="2.1.1.-" evidence="2"/>
<protein>
    <submittedName>
        <fullName evidence="2">tRNA (Cmo5U34)-methyltransferase</fullName>
        <ecNumber evidence="2">2.1.1.-</ecNumber>
    </submittedName>
</protein>
<feature type="domain" description="Methyltransferase type 12" evidence="1">
    <location>
        <begin position="53"/>
        <end position="152"/>
    </location>
</feature>
<dbReference type="Pfam" id="PF08242">
    <property type="entry name" value="Methyltransf_12"/>
    <property type="match status" value="1"/>
</dbReference>
<dbReference type="InterPro" id="IPR013217">
    <property type="entry name" value="Methyltransf_12"/>
</dbReference>
<dbReference type="Gene3D" id="3.40.50.150">
    <property type="entry name" value="Vaccinia Virus protein VP39"/>
    <property type="match status" value="1"/>
</dbReference>
<dbReference type="EMBL" id="JAGGKG010000028">
    <property type="protein sequence ID" value="MBP1907566.1"/>
    <property type="molecule type" value="Genomic_DNA"/>
</dbReference>
<gene>
    <name evidence="2" type="ORF">J2Z32_004241</name>
</gene>
<dbReference type="GO" id="GO:0008168">
    <property type="term" value="F:methyltransferase activity"/>
    <property type="evidence" value="ECO:0007669"/>
    <property type="project" value="UniProtKB-KW"/>
</dbReference>
<evidence type="ECO:0000259" key="1">
    <source>
        <dbReference type="Pfam" id="PF08242"/>
    </source>
</evidence>
<dbReference type="InterPro" id="IPR029063">
    <property type="entry name" value="SAM-dependent_MTases_sf"/>
</dbReference>
<reference evidence="2 3" key="1">
    <citation type="submission" date="2021-03" db="EMBL/GenBank/DDBJ databases">
        <title>Genomic Encyclopedia of Type Strains, Phase IV (KMG-IV): sequencing the most valuable type-strain genomes for metagenomic binning, comparative biology and taxonomic classification.</title>
        <authorList>
            <person name="Goeker M."/>
        </authorList>
    </citation>
    <scope>NUCLEOTIDE SEQUENCE [LARGE SCALE GENOMIC DNA]</scope>
    <source>
        <strain evidence="2 3">DSM 14349</strain>
    </source>
</reference>
<evidence type="ECO:0000313" key="3">
    <source>
        <dbReference type="Proteomes" id="UP001519272"/>
    </source>
</evidence>
<keyword evidence="2" id="KW-0808">Transferase</keyword>
<dbReference type="CDD" id="cd02440">
    <property type="entry name" value="AdoMet_MTases"/>
    <property type="match status" value="1"/>
</dbReference>
<organism evidence="2 3">
    <name type="scientific">Paenibacillus turicensis</name>
    <dbReference type="NCBI Taxonomy" id="160487"/>
    <lineage>
        <taxon>Bacteria</taxon>
        <taxon>Bacillati</taxon>
        <taxon>Bacillota</taxon>
        <taxon>Bacilli</taxon>
        <taxon>Bacillales</taxon>
        <taxon>Paenibacillaceae</taxon>
        <taxon>Paenibacillus</taxon>
    </lineage>
</organism>
<dbReference type="Proteomes" id="UP001519272">
    <property type="component" value="Unassembled WGS sequence"/>
</dbReference>
<dbReference type="SUPFAM" id="SSF53335">
    <property type="entry name" value="S-adenosyl-L-methionine-dependent methyltransferases"/>
    <property type="match status" value="1"/>
</dbReference>
<dbReference type="RefSeq" id="WP_210091142.1">
    <property type="nucleotide sequence ID" value="NZ_JAGGKG010000028.1"/>
</dbReference>